<dbReference type="GeneID" id="79382896"/>
<evidence type="ECO:0000313" key="2">
    <source>
        <dbReference type="Proteomes" id="UP001230933"/>
    </source>
</evidence>
<dbReference type="AlphaFoldDB" id="A0AAX3V0C4"/>
<proteinExistence type="predicted"/>
<organism evidence="1 2">
    <name type="scientific">Rhodococcus erythropolis</name>
    <name type="common">Arthrobacter picolinophilus</name>
    <dbReference type="NCBI Taxonomy" id="1833"/>
    <lineage>
        <taxon>Bacteria</taxon>
        <taxon>Bacillati</taxon>
        <taxon>Actinomycetota</taxon>
        <taxon>Actinomycetes</taxon>
        <taxon>Mycobacteriales</taxon>
        <taxon>Nocardiaceae</taxon>
        <taxon>Rhodococcus</taxon>
        <taxon>Rhodococcus erythropolis group</taxon>
    </lineage>
</organism>
<dbReference type="Proteomes" id="UP001230933">
    <property type="component" value="Chromosome"/>
</dbReference>
<protein>
    <submittedName>
        <fullName evidence="1">Uncharacterized protein</fullName>
    </submittedName>
</protein>
<gene>
    <name evidence="1" type="ORF">QIE55_20595</name>
</gene>
<name>A0AAX3V0C4_RHOER</name>
<accession>A0AAX3V0C4</accession>
<reference evidence="1" key="1">
    <citation type="submission" date="2023-08" db="EMBL/GenBank/DDBJ databases">
        <title>Isolation and Characterization of Rhodococcus erythropolis MGMM8.</title>
        <authorList>
            <person name="Diabankana R.G.C."/>
            <person name="Afordoanyi D.M."/>
            <person name="Validov S.Z."/>
        </authorList>
    </citation>
    <scope>NUCLEOTIDE SEQUENCE</scope>
    <source>
        <strain evidence="1">MGMM8</strain>
    </source>
</reference>
<dbReference type="RefSeq" id="WP_019744544.1">
    <property type="nucleotide sequence ID" value="NZ_AP018733.1"/>
</dbReference>
<sequence length="41" mass="4143">MGSMEGILGAVVQGLGSLFSADGLLKTFMGSVETISKDPTP</sequence>
<dbReference type="EMBL" id="CP124545">
    <property type="protein sequence ID" value="WGV47925.1"/>
    <property type="molecule type" value="Genomic_DNA"/>
</dbReference>
<evidence type="ECO:0000313" key="1">
    <source>
        <dbReference type="EMBL" id="WGV47925.1"/>
    </source>
</evidence>